<evidence type="ECO:0008006" key="7">
    <source>
        <dbReference type="Google" id="ProtNLM"/>
    </source>
</evidence>
<sequence>MSKPSSLTLTEQLAFKPQSNSNEFETVHPPSPMGNPLRIAYGGYALAMGCKAAYLSVPAGYHIYSMLGHFLGPASADHPLRARVRTIRQTRTFATRQVEVSQKRDGEERVLFIAIADFQVREPASLLEFSTQPSMEYTHHQNLPRQQEVFQKLLQDGKITKQMLDGHEKTFGLMNDIFDQRPCPEAIFSQNLFGIAKSLPHTQDHLPVTERTTADWFRCTETMPEPVDHISNLAFLIDGAIAFLALSFSHLWFEDVAACSSLDFALRFFKSGDQVDLGAWHLREMKTNVAAEGRAFGESWIWDEQGRAVASMSQQSILRPPVKKGKL</sequence>
<dbReference type="CDD" id="cd03444">
    <property type="entry name" value="Thioesterase_II_repeat1"/>
    <property type="match status" value="1"/>
</dbReference>
<evidence type="ECO:0000313" key="5">
    <source>
        <dbReference type="EMBL" id="QRC99081.1"/>
    </source>
</evidence>
<organism evidence="5 6">
    <name type="scientific">Phaeosphaeria nodorum (strain SN15 / ATCC MYA-4574 / FGSC 10173)</name>
    <name type="common">Glume blotch fungus</name>
    <name type="synonym">Parastagonospora nodorum</name>
    <dbReference type="NCBI Taxonomy" id="321614"/>
    <lineage>
        <taxon>Eukaryota</taxon>
        <taxon>Fungi</taxon>
        <taxon>Dikarya</taxon>
        <taxon>Ascomycota</taxon>
        <taxon>Pezizomycotina</taxon>
        <taxon>Dothideomycetes</taxon>
        <taxon>Pleosporomycetidae</taxon>
        <taxon>Pleosporales</taxon>
        <taxon>Pleosporineae</taxon>
        <taxon>Phaeosphaeriaceae</taxon>
        <taxon>Parastagonospora</taxon>
    </lineage>
</organism>
<dbReference type="InterPro" id="IPR003703">
    <property type="entry name" value="Acyl_CoA_thio"/>
</dbReference>
<accession>A0A7U2F5W0</accession>
<gene>
    <name evidence="5" type="ORF">JI435_064260</name>
</gene>
<dbReference type="InterPro" id="IPR042171">
    <property type="entry name" value="Acyl-CoA_hotdog"/>
</dbReference>
<evidence type="ECO:0000259" key="4">
    <source>
        <dbReference type="Pfam" id="PF20789"/>
    </source>
</evidence>
<dbReference type="Proteomes" id="UP000663193">
    <property type="component" value="Chromosome 9"/>
</dbReference>
<protein>
    <recommendedName>
        <fullName evidence="7">Acyl-CoA thioesterase II</fullName>
    </recommendedName>
</protein>
<dbReference type="Gene3D" id="2.40.160.210">
    <property type="entry name" value="Acyl-CoA thioesterase, double hotdog domain"/>
    <property type="match status" value="1"/>
</dbReference>
<dbReference type="AlphaFoldDB" id="A0A7U2F5W0"/>
<dbReference type="PANTHER" id="PTHR11066">
    <property type="entry name" value="ACYL-COA THIOESTERASE"/>
    <property type="match status" value="1"/>
</dbReference>
<evidence type="ECO:0000259" key="3">
    <source>
        <dbReference type="Pfam" id="PF13622"/>
    </source>
</evidence>
<feature type="domain" description="Acyl-CoA thioesterase-like C-terminal" evidence="4">
    <location>
        <begin position="206"/>
        <end position="317"/>
    </location>
</feature>
<dbReference type="PANTHER" id="PTHR11066:SF35">
    <property type="entry name" value="ACYL-COA THIOESTERASE II"/>
    <property type="match status" value="1"/>
</dbReference>
<reference evidence="6" key="1">
    <citation type="journal article" date="2021" name="BMC Genomics">
        <title>Chromosome-level genome assembly and manually-curated proteome of model necrotroph Parastagonospora nodorum Sn15 reveals a genome-wide trove of candidate effector homologs, and redundancy of virulence-related functions within an accessory chromosome.</title>
        <authorList>
            <person name="Bertazzoni S."/>
            <person name="Jones D.A.B."/>
            <person name="Phan H.T."/>
            <person name="Tan K.-C."/>
            <person name="Hane J.K."/>
        </authorList>
    </citation>
    <scope>NUCLEOTIDE SEQUENCE [LARGE SCALE GENOMIC DNA]</scope>
    <source>
        <strain evidence="6">SN15 / ATCC MYA-4574 / FGSC 10173)</strain>
    </source>
</reference>
<dbReference type="RefSeq" id="XP_001796798.1">
    <property type="nucleotide sequence ID" value="XM_001796746.1"/>
</dbReference>
<dbReference type="VEuPathDB" id="FungiDB:JI435_064260"/>
<dbReference type="GO" id="GO:0006631">
    <property type="term" value="P:fatty acid metabolic process"/>
    <property type="evidence" value="ECO:0007669"/>
    <property type="project" value="UniProtKB-KW"/>
</dbReference>
<proteinExistence type="inferred from homology"/>
<dbReference type="GO" id="GO:0047617">
    <property type="term" value="F:fatty acyl-CoA hydrolase activity"/>
    <property type="evidence" value="ECO:0007669"/>
    <property type="project" value="InterPro"/>
</dbReference>
<keyword evidence="2" id="KW-0378">Hydrolase</keyword>
<dbReference type="Pfam" id="PF13622">
    <property type="entry name" value="4HBT_3"/>
    <property type="match status" value="1"/>
</dbReference>
<feature type="domain" description="Acyl-CoA thioesterase-like N-terminal HotDog" evidence="3">
    <location>
        <begin position="31"/>
        <end position="119"/>
    </location>
</feature>
<dbReference type="GO" id="GO:0005782">
    <property type="term" value="C:peroxisomal matrix"/>
    <property type="evidence" value="ECO:0007669"/>
    <property type="project" value="UniProtKB-SubCell"/>
</dbReference>
<dbReference type="EMBL" id="CP069031">
    <property type="protein sequence ID" value="QRC99081.1"/>
    <property type="molecule type" value="Genomic_DNA"/>
</dbReference>
<dbReference type="FunFam" id="2.40.160.210:FF:000012">
    <property type="entry name" value="Uncharacterized protein"/>
    <property type="match status" value="1"/>
</dbReference>
<dbReference type="Pfam" id="PF20789">
    <property type="entry name" value="4HBT_3C"/>
    <property type="match status" value="1"/>
</dbReference>
<dbReference type="CDD" id="cd03445">
    <property type="entry name" value="Thioesterase_II_repeat2"/>
    <property type="match status" value="1"/>
</dbReference>
<dbReference type="InterPro" id="IPR049449">
    <property type="entry name" value="TesB_ACOT8-like_N"/>
</dbReference>
<evidence type="ECO:0000256" key="1">
    <source>
        <dbReference type="ARBA" id="ARBA00006538"/>
    </source>
</evidence>
<keyword evidence="6" id="KW-1185">Reference proteome</keyword>
<dbReference type="GO" id="GO:0006637">
    <property type="term" value="P:acyl-CoA metabolic process"/>
    <property type="evidence" value="ECO:0007669"/>
    <property type="project" value="InterPro"/>
</dbReference>
<dbReference type="SUPFAM" id="SSF54637">
    <property type="entry name" value="Thioesterase/thiol ester dehydrase-isomerase"/>
    <property type="match status" value="2"/>
</dbReference>
<dbReference type="OrthoDB" id="68328at2759"/>
<name>A0A7U2F5W0_PHANO</name>
<evidence type="ECO:0000256" key="2">
    <source>
        <dbReference type="ARBA" id="ARBA00022801"/>
    </source>
</evidence>
<evidence type="ECO:0000313" key="6">
    <source>
        <dbReference type="Proteomes" id="UP000663193"/>
    </source>
</evidence>
<dbReference type="InterPro" id="IPR049450">
    <property type="entry name" value="ACOT8-like_C"/>
</dbReference>
<dbReference type="InterPro" id="IPR029069">
    <property type="entry name" value="HotDog_dom_sf"/>
</dbReference>
<dbReference type="KEGG" id="pno:SNOG_06426"/>
<comment type="similarity">
    <text evidence="1">Belongs to the C/M/P thioester hydrolase family.</text>
</comment>
<dbReference type="OMA" id="FFETRYC"/>